<name>A0A9D4JAB2_DREPO</name>
<evidence type="ECO:0000313" key="1">
    <source>
        <dbReference type="EMBL" id="KAH3802189.1"/>
    </source>
</evidence>
<dbReference type="AlphaFoldDB" id="A0A9D4JAB2"/>
<reference evidence="1" key="2">
    <citation type="submission" date="2020-11" db="EMBL/GenBank/DDBJ databases">
        <authorList>
            <person name="McCartney M.A."/>
            <person name="Auch B."/>
            <person name="Kono T."/>
            <person name="Mallez S."/>
            <person name="Becker A."/>
            <person name="Gohl D.M."/>
            <person name="Silverstein K.A.T."/>
            <person name="Koren S."/>
            <person name="Bechman K.B."/>
            <person name="Herman A."/>
            <person name="Abrahante J.E."/>
            <person name="Garbe J."/>
        </authorList>
    </citation>
    <scope>NUCLEOTIDE SEQUENCE</scope>
    <source>
        <strain evidence="1">Duluth1</strain>
        <tissue evidence="1">Whole animal</tissue>
    </source>
</reference>
<evidence type="ECO:0000313" key="2">
    <source>
        <dbReference type="Proteomes" id="UP000828390"/>
    </source>
</evidence>
<dbReference type="EMBL" id="JAIWYP010000007">
    <property type="protein sequence ID" value="KAH3802189.1"/>
    <property type="molecule type" value="Genomic_DNA"/>
</dbReference>
<reference evidence="1" key="1">
    <citation type="journal article" date="2019" name="bioRxiv">
        <title>The Genome of the Zebra Mussel, Dreissena polymorpha: A Resource for Invasive Species Research.</title>
        <authorList>
            <person name="McCartney M.A."/>
            <person name="Auch B."/>
            <person name="Kono T."/>
            <person name="Mallez S."/>
            <person name="Zhang Y."/>
            <person name="Obille A."/>
            <person name="Becker A."/>
            <person name="Abrahante J.E."/>
            <person name="Garbe J."/>
            <person name="Badalamenti J.P."/>
            <person name="Herman A."/>
            <person name="Mangelson H."/>
            <person name="Liachko I."/>
            <person name="Sullivan S."/>
            <person name="Sone E.D."/>
            <person name="Koren S."/>
            <person name="Silverstein K.A.T."/>
            <person name="Beckman K.B."/>
            <person name="Gohl D.M."/>
        </authorList>
    </citation>
    <scope>NUCLEOTIDE SEQUENCE</scope>
    <source>
        <strain evidence="1">Duluth1</strain>
        <tissue evidence="1">Whole animal</tissue>
    </source>
</reference>
<sequence>MTENKEALDKDFTIAVAGETESLVRSFMNVLVGSEVIPYFLVTEPSIVCSIHAIPYEDEQFIHIQMANNEEDIILCGNISSLKKTWKTLQATLKGKTCHRVEICWHLPYFRNTKNVKITSNPFNEDSEKMASFKDLEKFHEDSSQFLDKWFKGALKDFLKRDYINNLVRKNYLSRLEAEYMKADVTIRIVNARSCDLFSHLGHLEMLRLADTDSQVVKISLNPLPRRSCAAKQPMPEGLAHCVEKCLDSSPDKRPNASKVLKEIITLM</sequence>
<keyword evidence="2" id="KW-1185">Reference proteome</keyword>
<organism evidence="1 2">
    <name type="scientific">Dreissena polymorpha</name>
    <name type="common">Zebra mussel</name>
    <name type="synonym">Mytilus polymorpha</name>
    <dbReference type="NCBI Taxonomy" id="45954"/>
    <lineage>
        <taxon>Eukaryota</taxon>
        <taxon>Metazoa</taxon>
        <taxon>Spiralia</taxon>
        <taxon>Lophotrochozoa</taxon>
        <taxon>Mollusca</taxon>
        <taxon>Bivalvia</taxon>
        <taxon>Autobranchia</taxon>
        <taxon>Heteroconchia</taxon>
        <taxon>Euheterodonta</taxon>
        <taxon>Imparidentia</taxon>
        <taxon>Neoheterodontei</taxon>
        <taxon>Myida</taxon>
        <taxon>Dreissenoidea</taxon>
        <taxon>Dreissenidae</taxon>
        <taxon>Dreissena</taxon>
    </lineage>
</organism>
<gene>
    <name evidence="1" type="ORF">DPMN_155861</name>
</gene>
<proteinExistence type="predicted"/>
<dbReference type="Proteomes" id="UP000828390">
    <property type="component" value="Unassembled WGS sequence"/>
</dbReference>
<accession>A0A9D4JAB2</accession>
<comment type="caution">
    <text evidence="1">The sequence shown here is derived from an EMBL/GenBank/DDBJ whole genome shotgun (WGS) entry which is preliminary data.</text>
</comment>
<protein>
    <submittedName>
        <fullName evidence="1">Uncharacterized protein</fullName>
    </submittedName>
</protein>